<dbReference type="InterPro" id="IPR050902">
    <property type="entry name" value="ABC_Transporter_SBP"/>
</dbReference>
<keyword evidence="3" id="KW-1185">Reference proteome</keyword>
<dbReference type="Pfam" id="PF01497">
    <property type="entry name" value="Peripla_BP_2"/>
    <property type="match status" value="1"/>
</dbReference>
<dbReference type="Proteomes" id="UP000321746">
    <property type="component" value="Unassembled WGS sequence"/>
</dbReference>
<evidence type="ECO:0000313" key="2">
    <source>
        <dbReference type="EMBL" id="GEN64798.1"/>
    </source>
</evidence>
<dbReference type="PANTHER" id="PTHR30535">
    <property type="entry name" value="VITAMIN B12-BINDING PROTEIN"/>
    <property type="match status" value="1"/>
</dbReference>
<evidence type="ECO:0000313" key="3">
    <source>
        <dbReference type="Proteomes" id="UP000321746"/>
    </source>
</evidence>
<comment type="caution">
    <text evidence="2">The sequence shown here is derived from an EMBL/GenBank/DDBJ whole genome shotgun (WGS) entry which is preliminary data.</text>
</comment>
<dbReference type="InterPro" id="IPR002491">
    <property type="entry name" value="ABC_transptr_periplasmic_BD"/>
</dbReference>
<dbReference type="PROSITE" id="PS50983">
    <property type="entry name" value="FE_B12_PBP"/>
    <property type="match status" value="1"/>
</dbReference>
<dbReference type="AlphaFoldDB" id="A0A511XPA8"/>
<dbReference type="PANTHER" id="PTHR30535:SF4">
    <property type="entry name" value="HEMIN-BINDING PERIPLASMIC PROTEIN HMUT"/>
    <property type="match status" value="1"/>
</dbReference>
<dbReference type="RefSeq" id="WP_242012082.1">
    <property type="nucleotide sequence ID" value="NZ_BJYG01000054.1"/>
</dbReference>
<proteinExistence type="predicted"/>
<feature type="domain" description="Fe/B12 periplasmic-binding" evidence="1">
    <location>
        <begin position="55"/>
        <end position="311"/>
    </location>
</feature>
<name>A0A511XPA8_9PROT</name>
<evidence type="ECO:0000259" key="1">
    <source>
        <dbReference type="PROSITE" id="PS50983"/>
    </source>
</evidence>
<gene>
    <name evidence="2" type="primary">hmuT</name>
    <name evidence="2" type="ORF">AOE01nite_30220</name>
</gene>
<dbReference type="SUPFAM" id="SSF53807">
    <property type="entry name" value="Helical backbone' metal receptor"/>
    <property type="match status" value="1"/>
</dbReference>
<organism evidence="2 3">
    <name type="scientific">Acetobacter oeni</name>
    <dbReference type="NCBI Taxonomy" id="304077"/>
    <lineage>
        <taxon>Bacteria</taxon>
        <taxon>Pseudomonadati</taxon>
        <taxon>Pseudomonadota</taxon>
        <taxon>Alphaproteobacteria</taxon>
        <taxon>Acetobacterales</taxon>
        <taxon>Acetobacteraceae</taxon>
        <taxon>Acetobacter</taxon>
    </lineage>
</organism>
<accession>A0A511XPA8</accession>
<sequence>MQSYPDGLTRRHFSTTVSLMTGLGLVGISRIALAAGERSIRDCRGRTITIGPVRRIICIGGSITETLYDLGAQDRIIAVDTTSTWPTQALQQKKSVGYMRALSAEGVLSLRPDLILVMNDAGPPATLLQLVASGRPIIFVDATPSPEAIRARTEFLANVVGAQAAGQTLCARIDDGFRALANWRTNHPVNRRVLFIMRMTNGHPLAAGSGTAADAVIRLTGAINAGSGMQGYKIVDDEALPSLQPDIILTMAQNESSIRPDLFADPGFRLTPAGQRGAIITMEGERLLGFGPRTPDAALELAHMIEAAAPT</sequence>
<dbReference type="EMBL" id="BJYG01000054">
    <property type="protein sequence ID" value="GEN64798.1"/>
    <property type="molecule type" value="Genomic_DNA"/>
</dbReference>
<reference evidence="2 3" key="1">
    <citation type="submission" date="2019-07" db="EMBL/GenBank/DDBJ databases">
        <title>Whole genome shotgun sequence of Acetobacter oeni NBRC 105207.</title>
        <authorList>
            <person name="Hosoyama A."/>
            <person name="Uohara A."/>
            <person name="Ohji S."/>
            <person name="Ichikawa N."/>
        </authorList>
    </citation>
    <scope>NUCLEOTIDE SEQUENCE [LARGE SCALE GENOMIC DNA]</scope>
    <source>
        <strain evidence="2 3">NBRC 105207</strain>
    </source>
</reference>
<protein>
    <submittedName>
        <fullName evidence="2">Hemin ABC transporter substrate-binding protein</fullName>
    </submittedName>
</protein>
<dbReference type="Gene3D" id="3.40.50.1980">
    <property type="entry name" value="Nitrogenase molybdenum iron protein domain"/>
    <property type="match status" value="2"/>
</dbReference>